<reference evidence="10" key="1">
    <citation type="journal article" date="2020" name="Microb. Genom.">
        <title>Genetic diversity of clinical and environmental Mucorales isolates obtained from an investigation of mucormycosis cases among solid organ transplant recipients.</title>
        <authorList>
            <person name="Nguyen M.H."/>
            <person name="Kaul D."/>
            <person name="Muto C."/>
            <person name="Cheng S.J."/>
            <person name="Richter R.A."/>
            <person name="Bruno V.M."/>
            <person name="Liu G."/>
            <person name="Beyhan S."/>
            <person name="Sundermann A.J."/>
            <person name="Mounaud S."/>
            <person name="Pasculle A.W."/>
            <person name="Nierman W.C."/>
            <person name="Driscoll E."/>
            <person name="Cumbie R."/>
            <person name="Clancy C.J."/>
            <person name="Dupont C.L."/>
        </authorList>
    </citation>
    <scope>NUCLEOTIDE SEQUENCE</scope>
    <source>
        <strain evidence="10">GL11</strain>
    </source>
</reference>
<dbReference type="Proteomes" id="UP000716291">
    <property type="component" value="Unassembled WGS sequence"/>
</dbReference>
<feature type="domain" description="Tetrahydrofolate dehydrogenase/cyclohydrolase catalytic" evidence="8">
    <location>
        <begin position="6"/>
        <end position="123"/>
    </location>
</feature>
<dbReference type="InterPro" id="IPR020631">
    <property type="entry name" value="THF_DH/CycHdrlase_NAD-bd_dom"/>
</dbReference>
<dbReference type="Gene3D" id="3.40.50.10860">
    <property type="entry name" value="Leucine Dehydrogenase, chain A, domain 1"/>
    <property type="match status" value="1"/>
</dbReference>
<evidence type="ECO:0000259" key="8">
    <source>
        <dbReference type="Pfam" id="PF00763"/>
    </source>
</evidence>
<accession>A0A9P6X5D7</accession>
<evidence type="ECO:0000256" key="3">
    <source>
        <dbReference type="ARBA" id="ARBA00022563"/>
    </source>
</evidence>
<dbReference type="SUPFAM" id="SSF53223">
    <property type="entry name" value="Aminoacid dehydrogenase-like, N-terminal domain"/>
    <property type="match status" value="1"/>
</dbReference>
<keyword evidence="3" id="KW-0554">One-carbon metabolism</keyword>
<dbReference type="HAMAP" id="MF_01576">
    <property type="entry name" value="THF_DHG_CYH"/>
    <property type="match status" value="1"/>
</dbReference>
<feature type="domain" description="Tetrahydrofolate dehydrogenase/cyclohydrolase NAD(P)-binding" evidence="9">
    <location>
        <begin position="144"/>
        <end position="290"/>
    </location>
</feature>
<dbReference type="GO" id="GO:0004488">
    <property type="term" value="F:methylenetetrahydrofolate dehydrogenase (NADP+) activity"/>
    <property type="evidence" value="ECO:0007669"/>
    <property type="project" value="InterPro"/>
</dbReference>
<evidence type="ECO:0000256" key="7">
    <source>
        <dbReference type="ARBA" id="ARBA00023268"/>
    </source>
</evidence>
<name>A0A9P6X5D7_RHIOR</name>
<comment type="pathway">
    <text evidence="1">One-carbon metabolism; tetrahydrofolate interconversion.</text>
</comment>
<dbReference type="CDD" id="cd01080">
    <property type="entry name" value="NAD_bind_m-THF_DH_Cyclohyd"/>
    <property type="match status" value="1"/>
</dbReference>
<dbReference type="InterPro" id="IPR000672">
    <property type="entry name" value="THF_DH/CycHdrlase"/>
</dbReference>
<dbReference type="PROSITE" id="PS00767">
    <property type="entry name" value="THF_DHG_CYH_2"/>
    <property type="match status" value="1"/>
</dbReference>
<evidence type="ECO:0000256" key="5">
    <source>
        <dbReference type="ARBA" id="ARBA00022857"/>
    </source>
</evidence>
<evidence type="ECO:0000313" key="11">
    <source>
        <dbReference type="Proteomes" id="UP000716291"/>
    </source>
</evidence>
<dbReference type="GO" id="GO:0035999">
    <property type="term" value="P:tetrahydrofolate interconversion"/>
    <property type="evidence" value="ECO:0007669"/>
    <property type="project" value="TreeGrafter"/>
</dbReference>
<protein>
    <recommendedName>
        <fullName evidence="12">Methenyltetrahydrofolate cyclohydrolase</fullName>
    </recommendedName>
</protein>
<keyword evidence="7" id="KW-0511">Multifunctional enzyme</keyword>
<dbReference type="InterPro" id="IPR036291">
    <property type="entry name" value="NAD(P)-bd_dom_sf"/>
</dbReference>
<dbReference type="PANTHER" id="PTHR48099">
    <property type="entry name" value="C-1-TETRAHYDROFOLATE SYNTHASE, CYTOPLASMIC-RELATED"/>
    <property type="match status" value="1"/>
</dbReference>
<dbReference type="AlphaFoldDB" id="A0A9P6X5D7"/>
<organism evidence="10 11">
    <name type="scientific">Rhizopus oryzae</name>
    <name type="common">Mucormycosis agent</name>
    <name type="synonym">Rhizopus arrhizus var. delemar</name>
    <dbReference type="NCBI Taxonomy" id="64495"/>
    <lineage>
        <taxon>Eukaryota</taxon>
        <taxon>Fungi</taxon>
        <taxon>Fungi incertae sedis</taxon>
        <taxon>Mucoromycota</taxon>
        <taxon>Mucoromycotina</taxon>
        <taxon>Mucoromycetes</taxon>
        <taxon>Mucorales</taxon>
        <taxon>Mucorineae</taxon>
        <taxon>Rhizopodaceae</taxon>
        <taxon>Rhizopus</taxon>
    </lineage>
</organism>
<dbReference type="PANTHER" id="PTHR48099:SF5">
    <property type="entry name" value="C-1-TETRAHYDROFOLATE SYNTHASE, CYTOPLASMIC"/>
    <property type="match status" value="1"/>
</dbReference>
<sequence length="295" mass="32134">MTATIIDGKAIAQSVRNQVKSTILDTKEKYPQFDPHMAMILVGSREDSALYVKSKDKAAKEKVGISITMEKLPEATSQSELLKTIQKFNEDKKIHGILVQMPLPSHIDEDCIIEAIDYQKDVDGFHPFNIGKMTKRTGRPLFLPCTPKGILHLIKSTQIEISGKRAVVIGRSDLVGTPVASLLTAEDATVTLCHSKTRDLEKIVKEADIVVAAAGQPQLVKGDWIKSGAVVIDVGMNSVPDASKKSGVRWVGDVEYEKAKEVASFITPVPGGVGPMTIAMLLENTAISAKYWLNK</sequence>
<dbReference type="FunFam" id="3.40.50.720:FF:000006">
    <property type="entry name" value="Bifunctional protein FolD"/>
    <property type="match status" value="1"/>
</dbReference>
<keyword evidence="6" id="KW-0560">Oxidoreductase</keyword>
<dbReference type="Pfam" id="PF02882">
    <property type="entry name" value="THF_DHG_CYH_C"/>
    <property type="match status" value="1"/>
</dbReference>
<keyword evidence="4" id="KW-0378">Hydrolase</keyword>
<evidence type="ECO:0008006" key="12">
    <source>
        <dbReference type="Google" id="ProtNLM"/>
    </source>
</evidence>
<dbReference type="FunFam" id="3.40.50.10860:FF:000005">
    <property type="entry name" value="C-1-tetrahydrofolate synthase, cytoplasmic, putative"/>
    <property type="match status" value="1"/>
</dbReference>
<dbReference type="PRINTS" id="PR00085">
    <property type="entry name" value="THFDHDRGNASE"/>
</dbReference>
<dbReference type="SUPFAM" id="SSF51735">
    <property type="entry name" value="NAD(P)-binding Rossmann-fold domains"/>
    <property type="match status" value="1"/>
</dbReference>
<dbReference type="GO" id="GO:0004477">
    <property type="term" value="F:methenyltetrahydrofolate cyclohydrolase activity"/>
    <property type="evidence" value="ECO:0007669"/>
    <property type="project" value="TreeGrafter"/>
</dbReference>
<dbReference type="InterPro" id="IPR046346">
    <property type="entry name" value="Aminoacid_DH-like_N_sf"/>
</dbReference>
<evidence type="ECO:0000256" key="4">
    <source>
        <dbReference type="ARBA" id="ARBA00022801"/>
    </source>
</evidence>
<dbReference type="Gene3D" id="3.40.50.720">
    <property type="entry name" value="NAD(P)-binding Rossmann-like Domain"/>
    <property type="match status" value="1"/>
</dbReference>
<evidence type="ECO:0000256" key="2">
    <source>
        <dbReference type="ARBA" id="ARBA00011738"/>
    </source>
</evidence>
<evidence type="ECO:0000256" key="6">
    <source>
        <dbReference type="ARBA" id="ARBA00023002"/>
    </source>
</evidence>
<comment type="caution">
    <text evidence="10">The sequence shown here is derived from an EMBL/GenBank/DDBJ whole genome shotgun (WGS) entry which is preliminary data.</text>
</comment>
<dbReference type="EMBL" id="JAANQT010001302">
    <property type="protein sequence ID" value="KAG1305702.1"/>
    <property type="molecule type" value="Genomic_DNA"/>
</dbReference>
<keyword evidence="11" id="KW-1185">Reference proteome</keyword>
<evidence type="ECO:0000313" key="10">
    <source>
        <dbReference type="EMBL" id="KAG1305702.1"/>
    </source>
</evidence>
<evidence type="ECO:0000256" key="1">
    <source>
        <dbReference type="ARBA" id="ARBA00004777"/>
    </source>
</evidence>
<gene>
    <name evidence="10" type="ORF">G6F64_008169</name>
</gene>
<evidence type="ECO:0000259" key="9">
    <source>
        <dbReference type="Pfam" id="PF02882"/>
    </source>
</evidence>
<proteinExistence type="inferred from homology"/>
<dbReference type="Pfam" id="PF00763">
    <property type="entry name" value="THF_DHG_CYH"/>
    <property type="match status" value="1"/>
</dbReference>
<keyword evidence="5" id="KW-0521">NADP</keyword>
<comment type="subunit">
    <text evidence="2">Homodimer.</text>
</comment>
<dbReference type="GO" id="GO:0005829">
    <property type="term" value="C:cytosol"/>
    <property type="evidence" value="ECO:0007669"/>
    <property type="project" value="TreeGrafter"/>
</dbReference>
<dbReference type="InterPro" id="IPR020630">
    <property type="entry name" value="THF_DH/CycHdrlase_cat_dom"/>
</dbReference>
<dbReference type="InterPro" id="IPR020867">
    <property type="entry name" value="THF_DH/CycHdrlase_CS"/>
</dbReference>